<dbReference type="GO" id="GO:0140359">
    <property type="term" value="F:ABC-type transporter activity"/>
    <property type="evidence" value="ECO:0007669"/>
    <property type="project" value="InterPro"/>
</dbReference>
<evidence type="ECO:0000256" key="7">
    <source>
        <dbReference type="ARBA" id="ARBA00022989"/>
    </source>
</evidence>
<accession>A0A6G0WXI2</accession>
<feature type="domain" description="ABC transporter" evidence="11">
    <location>
        <begin position="1193"/>
        <end position="1424"/>
    </location>
</feature>
<evidence type="ECO:0000256" key="6">
    <source>
        <dbReference type="ARBA" id="ARBA00022840"/>
    </source>
</evidence>
<dbReference type="InterPro" id="IPR027417">
    <property type="entry name" value="P-loop_NTPase"/>
</dbReference>
<keyword evidence="4" id="KW-0677">Repeat</keyword>
<feature type="compositionally biased region" description="Basic and acidic residues" evidence="9">
    <location>
        <begin position="814"/>
        <end position="825"/>
    </location>
</feature>
<comment type="caution">
    <text evidence="13">The sequence shown here is derived from an EMBL/GenBank/DDBJ whole genome shotgun (WGS) entry which is preliminary data.</text>
</comment>
<feature type="transmembrane region" description="Helical" evidence="10">
    <location>
        <begin position="387"/>
        <end position="407"/>
    </location>
</feature>
<dbReference type="CDD" id="cd18598">
    <property type="entry name" value="ABC_6TM_MRP7_D1_like"/>
    <property type="match status" value="1"/>
</dbReference>
<dbReference type="SMART" id="SM00382">
    <property type="entry name" value="AAA"/>
    <property type="match status" value="2"/>
</dbReference>
<evidence type="ECO:0000256" key="2">
    <source>
        <dbReference type="ARBA" id="ARBA00022448"/>
    </source>
</evidence>
<gene>
    <name evidence="13" type="ORF">Ae201684_010580</name>
</gene>
<dbReference type="PROSITE" id="PS00211">
    <property type="entry name" value="ABC_TRANSPORTER_1"/>
    <property type="match status" value="1"/>
</dbReference>
<feature type="transmembrane region" description="Helical" evidence="10">
    <location>
        <begin position="848"/>
        <end position="873"/>
    </location>
</feature>
<feature type="transmembrane region" description="Helical" evidence="10">
    <location>
        <begin position="985"/>
        <end position="1009"/>
    </location>
</feature>
<evidence type="ECO:0000256" key="8">
    <source>
        <dbReference type="ARBA" id="ARBA00023136"/>
    </source>
</evidence>
<keyword evidence="14" id="KW-1185">Reference proteome</keyword>
<feature type="transmembrane region" description="Helical" evidence="10">
    <location>
        <begin position="1079"/>
        <end position="1100"/>
    </location>
</feature>
<evidence type="ECO:0000256" key="1">
    <source>
        <dbReference type="ARBA" id="ARBA00004141"/>
    </source>
</evidence>
<feature type="transmembrane region" description="Helical" evidence="10">
    <location>
        <begin position="20"/>
        <end position="36"/>
    </location>
</feature>
<name>A0A6G0WXI2_9STRA</name>
<evidence type="ECO:0000259" key="11">
    <source>
        <dbReference type="PROSITE" id="PS50893"/>
    </source>
</evidence>
<feature type="transmembrane region" description="Helical" evidence="10">
    <location>
        <begin position="467"/>
        <end position="492"/>
    </location>
</feature>
<dbReference type="PROSITE" id="PS50929">
    <property type="entry name" value="ABC_TM1F"/>
    <property type="match status" value="2"/>
</dbReference>
<evidence type="ECO:0000313" key="13">
    <source>
        <dbReference type="EMBL" id="KAF0732289.1"/>
    </source>
</evidence>
<dbReference type="CDD" id="cd03244">
    <property type="entry name" value="ABCC_MRP_domain2"/>
    <property type="match status" value="1"/>
</dbReference>
<evidence type="ECO:0000256" key="10">
    <source>
        <dbReference type="SAM" id="Phobius"/>
    </source>
</evidence>
<feature type="domain" description="ABC transmembrane type-1" evidence="12">
    <location>
        <begin position="253"/>
        <end position="529"/>
    </location>
</feature>
<evidence type="ECO:0000256" key="3">
    <source>
        <dbReference type="ARBA" id="ARBA00022692"/>
    </source>
</evidence>
<keyword evidence="5" id="KW-0547">Nucleotide-binding</keyword>
<dbReference type="Proteomes" id="UP000481153">
    <property type="component" value="Unassembled WGS sequence"/>
</dbReference>
<keyword evidence="7 10" id="KW-1133">Transmembrane helix</keyword>
<dbReference type="GO" id="GO:0016020">
    <property type="term" value="C:membrane"/>
    <property type="evidence" value="ECO:0007669"/>
    <property type="project" value="UniProtKB-SubCell"/>
</dbReference>
<dbReference type="EMBL" id="VJMJ01000135">
    <property type="protein sequence ID" value="KAF0732289.1"/>
    <property type="molecule type" value="Genomic_DNA"/>
</dbReference>
<feature type="transmembrane region" description="Helical" evidence="10">
    <location>
        <begin position="181"/>
        <end position="198"/>
    </location>
</feature>
<dbReference type="PROSITE" id="PS50893">
    <property type="entry name" value="ABC_TRANSPORTER_2"/>
    <property type="match status" value="2"/>
</dbReference>
<dbReference type="InterPro" id="IPR003439">
    <property type="entry name" value="ABC_transporter-like_ATP-bd"/>
</dbReference>
<dbReference type="GO" id="GO:0005524">
    <property type="term" value="F:ATP binding"/>
    <property type="evidence" value="ECO:0007669"/>
    <property type="project" value="UniProtKB-KW"/>
</dbReference>
<evidence type="ECO:0000259" key="12">
    <source>
        <dbReference type="PROSITE" id="PS50929"/>
    </source>
</evidence>
<keyword evidence="2" id="KW-0813">Transport</keyword>
<organism evidence="13 14">
    <name type="scientific">Aphanomyces euteiches</name>
    <dbReference type="NCBI Taxonomy" id="100861"/>
    <lineage>
        <taxon>Eukaryota</taxon>
        <taxon>Sar</taxon>
        <taxon>Stramenopiles</taxon>
        <taxon>Oomycota</taxon>
        <taxon>Saprolegniomycetes</taxon>
        <taxon>Saprolegniales</taxon>
        <taxon>Verrucalvaceae</taxon>
        <taxon>Aphanomyces</taxon>
    </lineage>
</organism>
<feature type="transmembrane region" description="Helical" evidence="10">
    <location>
        <begin position="57"/>
        <end position="80"/>
    </location>
</feature>
<dbReference type="InterPro" id="IPR050173">
    <property type="entry name" value="ABC_transporter_C-like"/>
</dbReference>
<sequence length="1424" mass="156844">MTTMERVVWPKYCAQMNCSVPLASDGFSFLLMLLLMRRMDILLRQPHLVRGSQQYGLIKYVLAVTLAFLHLSFVVVKYFYHLTITPSDALGAVIHLFIWTTYAAMVAQFPHQADTLSIRLGFIVHAGFALSHAHKISSVATSVSSCIDLATVVVALLVLAPSTQPFVASDGKTSPLDVSSYIGRFVYYWISPFVSLGLRRRFEMEDVPPLPVTDRTASHTFQVALLQERRAASPSFLRLLMRLYGFEVLGFGLWSTCNKLLSLTSPYLIKKFLEWSSNAAPSSSTGFLLAGLICLQAILSAFSGSQYGLAWSRFDLRLRAGLMAAIYGRTLELTLHEKTAIGMGKITNYISVDLGRLVGMPGSVFDMVLIPLEIIVALVLLSHEVSYAFIAGLVVLAIMLPLQTWLGRQLQTITSDMLRYRDERVELTSETLGGIRVLKLLAWIEHFLSKMRVSRTLEMGRLGSRKYLDALCVVFWASTPVIVQSSVFLTVIYSGHDLTAANAFVAIALLDRLIFPMNYFPWIINGFLEARVSALRLREFLFAPLEPLTPPPRPSTTCLWHQCTFAWQSQDTTSEDSQTASLLAHDSLQFQCHLDHFQLDAGQMHVLVGATGAGKTSMLLALLGEMPLVEGKRIGSPRVISYAPQVPWLYAASIRENITLEANESEIDSKLYRQVLAAVALDHDLSKHPQGDQTILSDQGANMSGGQRARLGLARALYQRADLYLLDDVISSLDVKTAAHVLQAAFTVVPPQATIVLATHSIHLLENIDRPYSILVVDNGRVVEVGSHAELMADLNSRFATMLSTSGGSSARHRAAEDDKEHEDATSTEAKATNEEHREVGAVPAWMWWHYLSSMGLFVLALLVVSVVVMQLSRNGLDFWIASYTSTHAITPLAFAHGLVVITAVNIVAVTARSFLFAFGGLRAAKRLYDRLVATIFHATLSFFDVTPIGRILNRLSGDTYGVDESLPFILNIFIKDLADVTGTLAILLVSNRAVLLVLVPLSVLYVYLQKIYRPTSRHLKRLDATAQSPLVTTFQATLDGLAIIRGLQRETAWFGRYLGQLDTAQRVSFLNSGANAWFGLRLDFLGVAVTSFVGLYAALQCQWGHPIPSGVLGLTLIYALPVVGKFNAILGSFIATEQNMIAVERVQEYCRVPVEDETARGSNESIVNWPPQGHITLTNVSVRYNVDTWTGLQDENAQPERLMGVAALHGVTCHIAAKEKIGICGRTGAGKSTLLQCLFRVVPYGGKIVIDGIDISSMSLTRLRASLCFIPQDAMLFKGSVRANVDPMDLYSDAAIWTALEQCCLKNTVQQFPLQLMEPLVGETKLSRGQAQLLCICRALLRQSKVVCVDEATASIDHATEQLVKTTMAHVFKDATVLTVAHRLHTILDSDRVLVLDQGHVVEFDTPAALRANPNGFFAKLVA</sequence>
<dbReference type="CDD" id="cd18605">
    <property type="entry name" value="ABC_6TM_MRP7_D2_like"/>
    <property type="match status" value="1"/>
</dbReference>
<feature type="transmembrane region" description="Helical" evidence="10">
    <location>
        <begin position="139"/>
        <end position="161"/>
    </location>
</feature>
<protein>
    <submittedName>
        <fullName evidence="13">Uncharacterized protein</fullName>
    </submittedName>
</protein>
<proteinExistence type="predicted"/>
<dbReference type="Pfam" id="PF00005">
    <property type="entry name" value="ABC_tran"/>
    <property type="match status" value="2"/>
</dbReference>
<dbReference type="Pfam" id="PF00664">
    <property type="entry name" value="ABC_membrane"/>
    <property type="match status" value="2"/>
</dbReference>
<dbReference type="InterPro" id="IPR017871">
    <property type="entry name" value="ABC_transporter-like_CS"/>
</dbReference>
<feature type="transmembrane region" description="Helical" evidence="10">
    <location>
        <begin position="364"/>
        <end position="381"/>
    </location>
</feature>
<feature type="transmembrane region" description="Helical" evidence="10">
    <location>
        <begin position="893"/>
        <end position="920"/>
    </location>
</feature>
<dbReference type="SUPFAM" id="SSF52540">
    <property type="entry name" value="P-loop containing nucleoside triphosphate hydrolases"/>
    <property type="match status" value="2"/>
</dbReference>
<dbReference type="InterPro" id="IPR036640">
    <property type="entry name" value="ABC1_TM_sf"/>
</dbReference>
<feature type="domain" description="ABC transmembrane type-1" evidence="12">
    <location>
        <begin position="855"/>
        <end position="1139"/>
    </location>
</feature>
<dbReference type="PANTHER" id="PTHR24223:SF441">
    <property type="match status" value="1"/>
</dbReference>
<dbReference type="GO" id="GO:0016887">
    <property type="term" value="F:ATP hydrolysis activity"/>
    <property type="evidence" value="ECO:0007669"/>
    <property type="project" value="InterPro"/>
</dbReference>
<feature type="transmembrane region" description="Helical" evidence="10">
    <location>
        <begin position="1112"/>
        <end position="1136"/>
    </location>
</feature>
<dbReference type="SUPFAM" id="SSF90123">
    <property type="entry name" value="ABC transporter transmembrane region"/>
    <property type="match status" value="2"/>
</dbReference>
<evidence type="ECO:0000256" key="5">
    <source>
        <dbReference type="ARBA" id="ARBA00022741"/>
    </source>
</evidence>
<evidence type="ECO:0000313" key="14">
    <source>
        <dbReference type="Proteomes" id="UP000481153"/>
    </source>
</evidence>
<dbReference type="Gene3D" id="3.40.50.300">
    <property type="entry name" value="P-loop containing nucleotide triphosphate hydrolases"/>
    <property type="match status" value="2"/>
</dbReference>
<dbReference type="PANTHER" id="PTHR24223">
    <property type="entry name" value="ATP-BINDING CASSETTE SUB-FAMILY C"/>
    <property type="match status" value="1"/>
</dbReference>
<feature type="transmembrane region" description="Helical" evidence="10">
    <location>
        <begin position="92"/>
        <end position="109"/>
    </location>
</feature>
<dbReference type="Gene3D" id="1.20.1560.10">
    <property type="entry name" value="ABC transporter type 1, transmembrane domain"/>
    <property type="match status" value="2"/>
</dbReference>
<feature type="domain" description="ABC transporter" evidence="11">
    <location>
        <begin position="577"/>
        <end position="804"/>
    </location>
</feature>
<feature type="transmembrane region" description="Helical" evidence="10">
    <location>
        <begin position="932"/>
        <end position="953"/>
    </location>
</feature>
<reference evidence="13 14" key="1">
    <citation type="submission" date="2019-07" db="EMBL/GenBank/DDBJ databases">
        <title>Genomics analysis of Aphanomyces spp. identifies a new class of oomycete effector associated with host adaptation.</title>
        <authorList>
            <person name="Gaulin E."/>
        </authorList>
    </citation>
    <scope>NUCLEOTIDE SEQUENCE [LARGE SCALE GENOMIC DNA]</scope>
    <source>
        <strain evidence="13 14">ATCC 201684</strain>
    </source>
</reference>
<dbReference type="InterPro" id="IPR011527">
    <property type="entry name" value="ABC1_TM_dom"/>
</dbReference>
<keyword evidence="3 10" id="KW-0812">Transmembrane</keyword>
<keyword evidence="6" id="KW-0067">ATP-binding</keyword>
<dbReference type="VEuPathDB" id="FungiDB:AeMF1_000312"/>
<dbReference type="FunFam" id="1.20.1560.10:FF:000013">
    <property type="entry name" value="ABC transporter C family member 2"/>
    <property type="match status" value="1"/>
</dbReference>
<evidence type="ECO:0000256" key="4">
    <source>
        <dbReference type="ARBA" id="ARBA00022737"/>
    </source>
</evidence>
<feature type="region of interest" description="Disordered" evidence="9">
    <location>
        <begin position="806"/>
        <end position="835"/>
    </location>
</feature>
<dbReference type="FunFam" id="3.40.50.300:FF:000838">
    <property type="entry name" value="ABC multidrug transporter (Eurofung)"/>
    <property type="match status" value="1"/>
</dbReference>
<dbReference type="InterPro" id="IPR003593">
    <property type="entry name" value="AAA+_ATPase"/>
</dbReference>
<comment type="subcellular location">
    <subcellularLocation>
        <location evidence="1">Membrane</location>
        <topology evidence="1">Multi-pass membrane protein</topology>
    </subcellularLocation>
</comment>
<keyword evidence="8 10" id="KW-0472">Membrane</keyword>
<evidence type="ECO:0000256" key="9">
    <source>
        <dbReference type="SAM" id="MobiDB-lite"/>
    </source>
</evidence>